<sequence>MMIAQRSPLTTHRPTRNSTPVERRSLRGILMSASHLLRGVFAVLAAALVLGGVQSAAATGTETRAVVTSGDSLIWG</sequence>
<dbReference type="AlphaFoldDB" id="A0A143BYI8"/>
<dbReference type="EMBL" id="CP015098">
    <property type="protein sequence ID" value="AMW10194.1"/>
    <property type="molecule type" value="Genomic_DNA"/>
</dbReference>
<dbReference type="STRING" id="1783515.A4E84_12125"/>
<organism evidence="2 3">
    <name type="scientific">Streptomyces qaidamensis</name>
    <dbReference type="NCBI Taxonomy" id="1783515"/>
    <lineage>
        <taxon>Bacteria</taxon>
        <taxon>Bacillati</taxon>
        <taxon>Actinomycetota</taxon>
        <taxon>Actinomycetes</taxon>
        <taxon>Kitasatosporales</taxon>
        <taxon>Streptomycetaceae</taxon>
        <taxon>Streptomyces</taxon>
        <taxon>Streptomyces aurantiacus group</taxon>
    </lineage>
</organism>
<name>A0A143BYI8_9ACTN</name>
<reference evidence="3" key="1">
    <citation type="submission" date="2016-04" db="EMBL/GenBank/DDBJ databases">
        <authorList>
            <person name="Zhang B."/>
        </authorList>
    </citation>
    <scope>NUCLEOTIDE SEQUENCE [LARGE SCALE GENOMIC DNA]</scope>
    <source>
        <strain evidence="3">S10</strain>
    </source>
</reference>
<gene>
    <name evidence="2" type="ORF">A4E84_12125</name>
</gene>
<dbReference type="KEGG" id="stsi:A4E84_12125"/>
<feature type="region of interest" description="Disordered" evidence="1">
    <location>
        <begin position="1"/>
        <end position="21"/>
    </location>
</feature>
<dbReference type="Proteomes" id="UP000076096">
    <property type="component" value="Chromosome"/>
</dbReference>
<evidence type="ECO:0000313" key="3">
    <source>
        <dbReference type="Proteomes" id="UP000076096"/>
    </source>
</evidence>
<proteinExistence type="predicted"/>
<protein>
    <submittedName>
        <fullName evidence="2">Uncharacterized protein</fullName>
    </submittedName>
</protein>
<evidence type="ECO:0000313" key="2">
    <source>
        <dbReference type="EMBL" id="AMW10194.1"/>
    </source>
</evidence>
<keyword evidence="3" id="KW-1185">Reference proteome</keyword>
<accession>A0A143BYI8</accession>
<feature type="compositionally biased region" description="Polar residues" evidence="1">
    <location>
        <begin position="7"/>
        <end position="20"/>
    </location>
</feature>
<evidence type="ECO:0000256" key="1">
    <source>
        <dbReference type="SAM" id="MobiDB-lite"/>
    </source>
</evidence>